<keyword evidence="4" id="KW-1185">Reference proteome</keyword>
<dbReference type="STRING" id="10020.ENSDORP00000022316"/>
<name>A0A1S3FWC2_DIPOR</name>
<feature type="region of interest" description="Disordered" evidence="2">
    <location>
        <begin position="574"/>
        <end position="613"/>
    </location>
</feature>
<dbReference type="InParanoid" id="A0A1S3FWC2"/>
<dbReference type="PANTHER" id="PTHR24176">
    <property type="entry name" value="ANKYRIN REPEAT DOMAIN-CONTAINING PROTEIN 31-RELATED"/>
    <property type="match status" value="1"/>
</dbReference>
<dbReference type="Proteomes" id="UP000081671">
    <property type="component" value="Unplaced"/>
</dbReference>
<dbReference type="PROSITE" id="PS50088">
    <property type="entry name" value="ANK_REPEAT"/>
    <property type="match status" value="5"/>
</dbReference>
<dbReference type="Pfam" id="PF18755">
    <property type="entry name" value="RAMA"/>
    <property type="match status" value="1"/>
</dbReference>
<feature type="region of interest" description="Disordered" evidence="2">
    <location>
        <begin position="866"/>
        <end position="890"/>
    </location>
</feature>
<feature type="compositionally biased region" description="Basic and acidic residues" evidence="2">
    <location>
        <begin position="1055"/>
        <end position="1068"/>
    </location>
</feature>
<feature type="repeat" description="ANK" evidence="1">
    <location>
        <begin position="1117"/>
        <end position="1149"/>
    </location>
</feature>
<evidence type="ECO:0000313" key="5">
    <source>
        <dbReference type="RefSeq" id="XP_012880685.1"/>
    </source>
</evidence>
<evidence type="ECO:0000256" key="1">
    <source>
        <dbReference type="PROSITE-ProRule" id="PRU00023"/>
    </source>
</evidence>
<accession>A0A1S3FWC2</accession>
<feature type="region of interest" description="Disordered" evidence="2">
    <location>
        <begin position="1052"/>
        <end position="1077"/>
    </location>
</feature>
<dbReference type="InterPro" id="IPR042334">
    <property type="entry name" value="ANKRD31"/>
</dbReference>
<feature type="repeat" description="ANK" evidence="1">
    <location>
        <begin position="1150"/>
        <end position="1182"/>
    </location>
</feature>
<dbReference type="RefSeq" id="XP_012880685.1">
    <property type="nucleotide sequence ID" value="XM_013025231.1"/>
</dbReference>
<dbReference type="OrthoDB" id="2384350at2759"/>
<dbReference type="PRINTS" id="PR01415">
    <property type="entry name" value="ANKYRIN"/>
</dbReference>
<evidence type="ECO:0000313" key="4">
    <source>
        <dbReference type="Proteomes" id="UP000081671"/>
    </source>
</evidence>
<proteinExistence type="predicted"/>
<dbReference type="Gene3D" id="1.25.40.20">
    <property type="entry name" value="Ankyrin repeat-containing domain"/>
    <property type="match status" value="2"/>
</dbReference>
<keyword evidence="1" id="KW-0040">ANK repeat</keyword>
<dbReference type="FunCoup" id="A0A1S3FWC2">
    <property type="interactions" value="14"/>
</dbReference>
<feature type="compositionally biased region" description="Basic and acidic residues" evidence="2">
    <location>
        <begin position="599"/>
        <end position="613"/>
    </location>
</feature>
<dbReference type="InterPro" id="IPR036770">
    <property type="entry name" value="Ankyrin_rpt-contain_sf"/>
</dbReference>
<protein>
    <submittedName>
        <fullName evidence="5">Ankyrin repeat domain-containing protein 31</fullName>
    </submittedName>
</protein>
<dbReference type="SUPFAM" id="SSF48403">
    <property type="entry name" value="Ankyrin repeat"/>
    <property type="match status" value="2"/>
</dbReference>
<feature type="repeat" description="ANK" evidence="1">
    <location>
        <begin position="466"/>
        <end position="498"/>
    </location>
</feature>
<organism evidence="4 5">
    <name type="scientific">Dipodomys ordii</name>
    <name type="common">Ord's kangaroo rat</name>
    <dbReference type="NCBI Taxonomy" id="10020"/>
    <lineage>
        <taxon>Eukaryota</taxon>
        <taxon>Metazoa</taxon>
        <taxon>Chordata</taxon>
        <taxon>Craniata</taxon>
        <taxon>Vertebrata</taxon>
        <taxon>Euteleostomi</taxon>
        <taxon>Mammalia</taxon>
        <taxon>Eutheria</taxon>
        <taxon>Euarchontoglires</taxon>
        <taxon>Glires</taxon>
        <taxon>Rodentia</taxon>
        <taxon>Castorimorpha</taxon>
        <taxon>Heteromyidae</taxon>
        <taxon>Dipodomyinae</taxon>
        <taxon>Dipodomys</taxon>
    </lineage>
</organism>
<dbReference type="GeneID" id="105992377"/>
<dbReference type="PANTHER" id="PTHR24176:SF14">
    <property type="entry name" value="ANKYRIN REPEAT DOMAIN-CONTAINING PROTEIN 31"/>
    <property type="match status" value="1"/>
</dbReference>
<evidence type="ECO:0000256" key="2">
    <source>
        <dbReference type="SAM" id="MobiDB-lite"/>
    </source>
</evidence>
<gene>
    <name evidence="5" type="primary">Ankrd31</name>
</gene>
<feature type="region of interest" description="Disordered" evidence="2">
    <location>
        <begin position="791"/>
        <end position="818"/>
    </location>
</feature>
<dbReference type="InterPro" id="IPR040843">
    <property type="entry name" value="RAMA"/>
</dbReference>
<feature type="region of interest" description="Disordered" evidence="2">
    <location>
        <begin position="1634"/>
        <end position="1667"/>
    </location>
</feature>
<feature type="compositionally biased region" description="Polar residues" evidence="2">
    <location>
        <begin position="585"/>
        <end position="598"/>
    </location>
</feature>
<reference evidence="5" key="1">
    <citation type="submission" date="2025-08" db="UniProtKB">
        <authorList>
            <consortium name="RefSeq"/>
        </authorList>
    </citation>
    <scope>IDENTIFICATION</scope>
    <source>
        <tissue evidence="5">Kidney</tissue>
    </source>
</reference>
<feature type="compositionally biased region" description="Polar residues" evidence="2">
    <location>
        <begin position="803"/>
        <end position="818"/>
    </location>
</feature>
<feature type="region of interest" description="Disordered" evidence="2">
    <location>
        <begin position="1585"/>
        <end position="1609"/>
    </location>
</feature>
<dbReference type="CTD" id="256006"/>
<feature type="domain" description="RAMA" evidence="3">
    <location>
        <begin position="1657"/>
        <end position="1758"/>
    </location>
</feature>
<sequence>MEGEAQALDWDSDETVIEGSVTESDPEDEELPWKRLLFDQDISSRSVFSLHPGMNGRCQGMLSPEIKLGMKFRKDLQEQMNKNKMMPILSSDTVLQELNEDRVCPEISLFSSTAITDTDTASVKEKSLIETEKILLAPNISSEPEQEGVTLTVTSKESVDEESSVETFVSALEKLLTSESIKEERMLEIMKDFDFGELMNSLSDSPSSISVPTNAISACCRDLLENTKDDALPTELLAAINTLSEAKVGSSCHGKEQGGRFGGNECFEVEPDLSQMDEDCTQITETVEDPNLFRLQTLAHPDMTSYEPLNNMEKSNLVENISEQETPCVLRRSSRLEKLKVSREAKHEDTMCKSSEKIIPKILSSEEQINNKSSTENFRVKHLALRMDSKEMNKHSSRLKAEHIRKNEQLEIKKEKMKSNKKSFASINRRNIFGENLIYKAALDNDVHLVRHCIKNGGNVNQPCYAGWTALHEASVGGFYQIVSELLKGGADVNTKGMHQITPLHDAVINGHHKVAELLLLNGADPLFRSDNGKCPWDEAKDSRMKHLLEKYIPKDDKCLKSAHSDGTHRVDVEDVHQHKKPKFSSKTCSESVSNENSNRYKPEHEEVNKERNEGLPISNEDIYERFTNNSTTTNFGRSKPRQSSVNQIYTRELRKRNIKDTSTNVSKNKERRDLYNKTQADDGDYNSRQAIAVTSSSIINKSVSHQQHVLQTFNDFPQDSCELFSPTLSSLKSVLVSNTEACSASKETHTYNLDLSSSQEMKFLELESIEQTEAVSELRSHKEIKLPFVTKDQQIHTHQKQHSSPYKSQENSNSVQKNNSFNKWENSFLSFVKAHFDSDDSDSSISEKTVTSKKVEYKNHHNYEETITNSEEMDSQPFLPSEGHVSQENELKAGSLTTLSQQEAVNFCDSDDTVISEQYVVNYEQQLYGISFDHSYCNREPISMACTRMPSTLEVSNFTCHLEQFKKPQDASSRESTPSMSQIDAQNVEKPCVEENQDAEPNFLSNQTDTHVVKVCMEEKQDTKRNYNNKDQNTSSSTRFFPIVVDSEAMETSEVEKRRQDLPEKEPMNNTDFHSIDNMNNELTNTSQCNQKEEKEISHKPGINIETARIDRRSVKGKSQLHLAARRGNLSYVKALIESGMDVNVKDNEGWTPLHEASNKGCKDIIIELLKAGANVNCENINGILPLHDAVAGNHLKAAEILLQHGADPNKRDQKEKTAFDEADNEKMKELLKSYDVIETNDRNESSAMVTVKIPAVPLKRCRQYFCDNDKTFEPPSSSHQAKRRESLPMHHTISDILQDIEEKQENLLEFEIRNSDDAGKHVLIFRYDYFISTVLILPQHLKVCIKIPQWIPALNLSPVQIELNWLESVRRVSIESFKHGALREQLANLATRQKSLLLAAKRQKIIRQKIQSCKNVTSFSLRTLPSSSDISGKNDNKKLTSLENSVHLQSDSLSAVNLACRSMQETSLSLKTWNDSQNANTCLNPEVVREEEFPVTEMNSKRIVNNSMLDDLTKSRHLDGTDKIELPSQTVAEYSQKENDLTEATAKDHGLYTPTIKYGTLSISEYTSILSQNDVCPSAVDSNYDTSQCNPERRNRKTAPHQLSGGVSESLAQQRIAALGTDATHQMKTYLKKPSSAVPHLNNTQISPTSGSGNQHTTKKPLNYTTAPKKRNMQIKDLILLGRINPGNNILEFKTQETIHKASVLLSGKLQVENGQIYLTPVTWLKDLLGDDIYVTWYYAWSKITYLGKELLRYVSEEGPLPSEQTMLLQQQPWHSGTSRESVQTIPHYLQIKEILSISDQEFLPCHVMAQHWKFYMECEELTF</sequence>
<dbReference type="PROSITE" id="PS50297">
    <property type="entry name" value="ANK_REP_REGION"/>
    <property type="match status" value="5"/>
</dbReference>
<dbReference type="Pfam" id="PF12796">
    <property type="entry name" value="Ank_2"/>
    <property type="match status" value="2"/>
</dbReference>
<dbReference type="SMART" id="SM00248">
    <property type="entry name" value="ANK"/>
    <property type="match status" value="6"/>
</dbReference>
<evidence type="ECO:0000259" key="3">
    <source>
        <dbReference type="Pfam" id="PF18755"/>
    </source>
</evidence>
<feature type="compositionally biased region" description="Polar residues" evidence="2">
    <location>
        <begin position="1643"/>
        <end position="1658"/>
    </location>
</feature>
<dbReference type="InterPro" id="IPR002110">
    <property type="entry name" value="Ankyrin_rpt"/>
</dbReference>
<feature type="repeat" description="ANK" evidence="1">
    <location>
        <begin position="499"/>
        <end position="531"/>
    </location>
</feature>
<feature type="repeat" description="ANK" evidence="1">
    <location>
        <begin position="1183"/>
        <end position="1215"/>
    </location>
</feature>
<dbReference type="KEGG" id="dord:105992377"/>